<evidence type="ECO:0000313" key="4">
    <source>
        <dbReference type="Proteomes" id="UP000301751"/>
    </source>
</evidence>
<feature type="signal peptide" evidence="1">
    <location>
        <begin position="1"/>
        <end position="30"/>
    </location>
</feature>
<dbReference type="RefSeq" id="WP_162520759.1">
    <property type="nucleotide sequence ID" value="NZ_BJCL01000004.1"/>
</dbReference>
<dbReference type="EMBL" id="BJCL01000004">
    <property type="protein sequence ID" value="GCL63026.1"/>
    <property type="molecule type" value="Genomic_DNA"/>
</dbReference>
<dbReference type="InterPro" id="IPR013424">
    <property type="entry name" value="Ice-binding_C"/>
</dbReference>
<keyword evidence="1" id="KW-0732">Signal</keyword>
<comment type="caution">
    <text evidence="3">The sequence shown here is derived from an EMBL/GenBank/DDBJ whole genome shotgun (WGS) entry which is preliminary data.</text>
</comment>
<dbReference type="NCBIfam" id="TIGR02595">
    <property type="entry name" value="PEP_CTERM"/>
    <property type="match status" value="1"/>
</dbReference>
<sequence length="201" mass="20992">MHPLPAITRFLRTATLAALPWFALAPAAQAGPLVFAPFAGSGNAVLFDASTGEGGWVGSVVQTPDPGVAVPLDFVSVVSFQFDALTRMLSGQFEFTRSTDLGATLFGQVTGSTTDADLFNLGGQLALDYTIRGGTGDFAGANGFGLSFLTYDPAGTLDNYLEDGLLVFAVPEPGSLPLLAGALGLLVVLQRRREAPQRLQR</sequence>
<dbReference type="Proteomes" id="UP000301751">
    <property type="component" value="Unassembled WGS sequence"/>
</dbReference>
<name>A0A480APT7_9BURK</name>
<gene>
    <name evidence="3" type="ORF">AQPW35_21070</name>
</gene>
<evidence type="ECO:0000313" key="3">
    <source>
        <dbReference type="EMBL" id="GCL63026.1"/>
    </source>
</evidence>
<feature type="chain" id="PRO_5019845780" description="Ice-binding protein C-terminal domain-containing protein" evidence="1">
    <location>
        <begin position="31"/>
        <end position="201"/>
    </location>
</feature>
<reference evidence="4" key="1">
    <citation type="submission" date="2019-03" db="EMBL/GenBank/DDBJ databases">
        <title>Aquabacterium pictum sp.nov., the first bacteriochlorophyll a-containing freshwater bacterium in the genus Aquabacterium of the class Betaproteobacteria.</title>
        <authorList>
            <person name="Hirose S."/>
            <person name="Tank M."/>
            <person name="Hara E."/>
            <person name="Tamaki H."/>
            <person name="Takaichi S."/>
            <person name="Haruta S."/>
            <person name="Hanada S."/>
        </authorList>
    </citation>
    <scope>NUCLEOTIDE SEQUENCE [LARGE SCALE GENOMIC DNA]</scope>
    <source>
        <strain evidence="4">W35</strain>
    </source>
</reference>
<proteinExistence type="predicted"/>
<feature type="domain" description="Ice-binding protein C-terminal" evidence="2">
    <location>
        <begin position="169"/>
        <end position="193"/>
    </location>
</feature>
<protein>
    <recommendedName>
        <fullName evidence="2">Ice-binding protein C-terminal domain-containing protein</fullName>
    </recommendedName>
</protein>
<organism evidence="3 4">
    <name type="scientific">Pseudaquabacterium pictum</name>
    <dbReference type="NCBI Taxonomy" id="2315236"/>
    <lineage>
        <taxon>Bacteria</taxon>
        <taxon>Pseudomonadati</taxon>
        <taxon>Pseudomonadota</taxon>
        <taxon>Betaproteobacteria</taxon>
        <taxon>Burkholderiales</taxon>
        <taxon>Sphaerotilaceae</taxon>
        <taxon>Pseudaquabacterium</taxon>
    </lineage>
</organism>
<evidence type="ECO:0000259" key="2">
    <source>
        <dbReference type="Pfam" id="PF07589"/>
    </source>
</evidence>
<evidence type="ECO:0000256" key="1">
    <source>
        <dbReference type="SAM" id="SignalP"/>
    </source>
</evidence>
<accession>A0A480APT7</accession>
<dbReference type="Pfam" id="PF07589">
    <property type="entry name" value="PEP-CTERM"/>
    <property type="match status" value="1"/>
</dbReference>
<keyword evidence="4" id="KW-1185">Reference proteome</keyword>
<dbReference type="AlphaFoldDB" id="A0A480APT7"/>